<dbReference type="Proteomes" id="UP000079169">
    <property type="component" value="Unplaced"/>
</dbReference>
<evidence type="ECO:0000313" key="5">
    <source>
        <dbReference type="RefSeq" id="XP_008481110.1"/>
    </source>
</evidence>
<dbReference type="AlphaFoldDB" id="A0A1S3DFZ9"/>
<dbReference type="CTD" id="36613"/>
<dbReference type="InterPro" id="IPR000618">
    <property type="entry name" value="Insect_cuticle"/>
</dbReference>
<proteinExistence type="predicted"/>
<gene>
    <name evidence="5" type="primary">LOC103517839</name>
</gene>
<accession>A0A1S3DFZ9</accession>
<dbReference type="Pfam" id="PF00379">
    <property type="entry name" value="Chitin_bind_4"/>
    <property type="match status" value="1"/>
</dbReference>
<dbReference type="PaxDb" id="121845-A0A1S3DFZ9"/>
<feature type="chain" id="PRO_5010342524" evidence="3">
    <location>
        <begin position="20"/>
        <end position="355"/>
    </location>
</feature>
<feature type="compositionally biased region" description="Polar residues" evidence="2">
    <location>
        <begin position="137"/>
        <end position="166"/>
    </location>
</feature>
<protein>
    <submittedName>
        <fullName evidence="5">Mediator of RNA polymerase II transcription subunit 15</fullName>
    </submittedName>
</protein>
<feature type="signal peptide" evidence="3">
    <location>
        <begin position="1"/>
        <end position="19"/>
    </location>
</feature>
<keyword evidence="1" id="KW-0193">Cuticle</keyword>
<evidence type="ECO:0000256" key="2">
    <source>
        <dbReference type="SAM" id="MobiDB-lite"/>
    </source>
</evidence>
<dbReference type="KEGG" id="dci:103517839"/>
<dbReference type="RefSeq" id="XP_008481110.1">
    <property type="nucleotide sequence ID" value="XM_008482888.1"/>
</dbReference>
<name>A0A1S3DFZ9_DIACI</name>
<dbReference type="PROSITE" id="PS51155">
    <property type="entry name" value="CHIT_BIND_RR_2"/>
    <property type="match status" value="1"/>
</dbReference>
<dbReference type="GO" id="GO:0042302">
    <property type="term" value="F:structural constituent of cuticle"/>
    <property type="evidence" value="ECO:0007669"/>
    <property type="project" value="UniProtKB-UniRule"/>
</dbReference>
<sequence length="355" mass="38875">MGLFSKVIVLSACFVLCMAQDYEYSINQDKVSVRQGPAVSQNQFQRQPAFQSNSFQRVQPIQSAQLSKFQSIPQVKVSQLSAQPQQGAFPQNQFAGQPQNQFVGQPQEFSTESQFAAAPARFQARPVSFKPAAASTYVPQNPQSLNGNQNPNSFRQPPVQSAPSFNDESDLAPAPAPAPVPVQQFSQQPQRFQPQQEQASFEQAPVRRPAKVRLTSVTPSAAPSVSPQAQTADDLALIQEQNAAAKYSFSSQVQNGIHDNSLQREEVRDGLALKGMYAYSDGFFKRTVQYEADENGYRVVHESAEPIGNGEGPQLNLDGQAQVATDIDGASHGYSITADDIVELRKRKQPFKIAV</sequence>
<evidence type="ECO:0000313" key="4">
    <source>
        <dbReference type="Proteomes" id="UP000079169"/>
    </source>
</evidence>
<keyword evidence="3" id="KW-0732">Signal</keyword>
<dbReference type="GeneID" id="103517839"/>
<feature type="compositionally biased region" description="Low complexity" evidence="2">
    <location>
        <begin position="181"/>
        <end position="200"/>
    </location>
</feature>
<keyword evidence="4" id="KW-1185">Reference proteome</keyword>
<feature type="compositionally biased region" description="Low complexity" evidence="2">
    <location>
        <begin position="215"/>
        <end position="228"/>
    </location>
</feature>
<feature type="region of interest" description="Disordered" evidence="2">
    <location>
        <begin position="137"/>
        <end position="228"/>
    </location>
</feature>
<reference evidence="5" key="1">
    <citation type="submission" date="2025-08" db="UniProtKB">
        <authorList>
            <consortium name="RefSeq"/>
        </authorList>
    </citation>
    <scope>IDENTIFICATION</scope>
</reference>
<evidence type="ECO:0000256" key="3">
    <source>
        <dbReference type="SAM" id="SignalP"/>
    </source>
</evidence>
<organism evidence="4 5">
    <name type="scientific">Diaphorina citri</name>
    <name type="common">Asian citrus psyllid</name>
    <dbReference type="NCBI Taxonomy" id="121845"/>
    <lineage>
        <taxon>Eukaryota</taxon>
        <taxon>Metazoa</taxon>
        <taxon>Ecdysozoa</taxon>
        <taxon>Arthropoda</taxon>
        <taxon>Hexapoda</taxon>
        <taxon>Insecta</taxon>
        <taxon>Pterygota</taxon>
        <taxon>Neoptera</taxon>
        <taxon>Paraneoptera</taxon>
        <taxon>Hemiptera</taxon>
        <taxon>Sternorrhyncha</taxon>
        <taxon>Psylloidea</taxon>
        <taxon>Psyllidae</taxon>
        <taxon>Diaphorininae</taxon>
        <taxon>Diaphorina</taxon>
    </lineage>
</organism>
<evidence type="ECO:0000256" key="1">
    <source>
        <dbReference type="PROSITE-ProRule" id="PRU00497"/>
    </source>
</evidence>